<dbReference type="PANTHER" id="PTHR40033:SF1">
    <property type="entry name" value="CITRATE-SODIUM SYMPORTER"/>
    <property type="match status" value="1"/>
</dbReference>
<keyword evidence="4" id="KW-1185">Reference proteome</keyword>
<reference evidence="3 4" key="1">
    <citation type="submission" date="2020-11" db="EMBL/GenBank/DDBJ databases">
        <title>Fusibacter basophilias sp. nov.</title>
        <authorList>
            <person name="Qiu D."/>
        </authorList>
    </citation>
    <scope>NUCLEOTIDE SEQUENCE [LARGE SCALE GENOMIC DNA]</scope>
    <source>
        <strain evidence="3 4">Q10-2</strain>
    </source>
</reference>
<feature type="transmembrane region" description="Helical" evidence="2">
    <location>
        <begin position="44"/>
        <end position="62"/>
    </location>
</feature>
<evidence type="ECO:0000256" key="2">
    <source>
        <dbReference type="SAM" id="Phobius"/>
    </source>
</evidence>
<dbReference type="EMBL" id="JADKNH010000012">
    <property type="protein sequence ID" value="MBF4695036.1"/>
    <property type="molecule type" value="Genomic_DNA"/>
</dbReference>
<dbReference type="Proteomes" id="UP000614200">
    <property type="component" value="Unassembled WGS sequence"/>
</dbReference>
<protein>
    <submittedName>
        <fullName evidence="3">2-hydroxycarboxylate transporter family protein</fullName>
    </submittedName>
</protein>
<feature type="transmembrane region" description="Helical" evidence="2">
    <location>
        <begin position="107"/>
        <end position="124"/>
    </location>
</feature>
<keyword evidence="2" id="KW-0812">Transmembrane</keyword>
<feature type="transmembrane region" description="Helical" evidence="2">
    <location>
        <begin position="323"/>
        <end position="342"/>
    </location>
</feature>
<feature type="transmembrane region" description="Helical" evidence="2">
    <location>
        <begin position="349"/>
        <end position="376"/>
    </location>
</feature>
<dbReference type="InterPro" id="IPR004679">
    <property type="entry name" value="2-OHcarboxylate_transport"/>
</dbReference>
<keyword evidence="1" id="KW-0769">Symport</keyword>
<evidence type="ECO:0000313" key="4">
    <source>
        <dbReference type="Proteomes" id="UP000614200"/>
    </source>
</evidence>
<name>A0ABR9ZX55_9FIRM</name>
<proteinExistence type="inferred from homology"/>
<dbReference type="RefSeq" id="WP_194703275.1">
    <property type="nucleotide sequence ID" value="NZ_JADKNH010000012.1"/>
</dbReference>
<gene>
    <name evidence="3" type="ORF">ISU02_18200</name>
</gene>
<feature type="transmembrane region" description="Helical" evidence="2">
    <location>
        <begin position="136"/>
        <end position="159"/>
    </location>
</feature>
<dbReference type="PANTHER" id="PTHR40033">
    <property type="entry name" value="NA(+)-MALATE SYMPORTER"/>
    <property type="match status" value="1"/>
</dbReference>
<keyword evidence="1 2" id="KW-0472">Membrane</keyword>
<comment type="caution">
    <text evidence="3">The sequence shown here is derived from an EMBL/GenBank/DDBJ whole genome shotgun (WGS) entry which is preliminary data.</text>
</comment>
<feature type="transmembrane region" description="Helical" evidence="2">
    <location>
        <begin position="285"/>
        <end position="303"/>
    </location>
</feature>
<dbReference type="Pfam" id="PF03390">
    <property type="entry name" value="2HCT"/>
    <property type="match status" value="1"/>
</dbReference>
<keyword evidence="2" id="KW-1133">Transmembrane helix</keyword>
<feature type="transmembrane region" description="Helical" evidence="2">
    <location>
        <begin position="69"/>
        <end position="87"/>
    </location>
</feature>
<dbReference type="PIRSF" id="PIRSF005348">
    <property type="entry name" value="YxkH"/>
    <property type="match status" value="1"/>
</dbReference>
<feature type="transmembrane region" description="Helical" evidence="2">
    <location>
        <begin position="21"/>
        <end position="38"/>
    </location>
</feature>
<keyword evidence="1" id="KW-0813">Transport</keyword>
<comment type="similarity">
    <text evidence="1">Belongs to the 2-hydroxycarboxylate transporter (2-HCT) (TC 2.A.24) family.</text>
</comment>
<accession>A0ABR9ZX55</accession>
<sequence>MVNQQTIETNKKTLIMGMSPLWFLLCGIVIMVAAYMGILPKNLIGGFAVCMFIGSALSFVANKISFIKNTIGGVAAIAFTCAILNHFHVFPENLIETVEGFVGGNTSFITFYISGLICGSLLGIDRNLLIKAGSRYFVPLTAGIIGAYALAGIVGQIAGIGWKESILYIAAPIMGGGTGGGAIPMSEMYGTVLGIGNEAVFSKIYPAVTLGGITSLVFAGGINSLGKKRPSLSGNGVLMKGFTMAESEAYEEEDSMNLTDLGMGLFISSVFFIFGRILGHFVPVIHYYAFIIVTVALAKITGIVPKKMELAATKWYSFLVKNFTLALMAGVGITMISIQGIIDILSPMYLIVCVATVVGGVLGAGFIGQLVNFYFIESAVTAGLCMSNVGGNGDVAILSASERMNLMPFAQISSRLGGALVLIIQSFLIRILAS</sequence>
<feature type="transmembrane region" description="Helical" evidence="2">
    <location>
        <begin position="204"/>
        <end position="222"/>
    </location>
</feature>
<organism evidence="3 4">
    <name type="scientific">Fusibacter ferrireducens</name>
    <dbReference type="NCBI Taxonomy" id="2785058"/>
    <lineage>
        <taxon>Bacteria</taxon>
        <taxon>Bacillati</taxon>
        <taxon>Bacillota</taxon>
        <taxon>Clostridia</taxon>
        <taxon>Eubacteriales</taxon>
        <taxon>Eubacteriales Family XII. Incertae Sedis</taxon>
        <taxon>Fusibacter</taxon>
    </lineage>
</organism>
<feature type="transmembrane region" description="Helical" evidence="2">
    <location>
        <begin position="261"/>
        <end position="278"/>
    </location>
</feature>
<feature type="transmembrane region" description="Helical" evidence="2">
    <location>
        <begin position="412"/>
        <end position="433"/>
    </location>
</feature>
<evidence type="ECO:0000256" key="1">
    <source>
        <dbReference type="PIRNR" id="PIRNR005348"/>
    </source>
</evidence>
<evidence type="ECO:0000313" key="3">
    <source>
        <dbReference type="EMBL" id="MBF4695036.1"/>
    </source>
</evidence>